<keyword evidence="4 5" id="KW-0143">Chaperone</keyword>
<name>A0A830E8T6_9EURY</name>
<comment type="caution">
    <text evidence="6">The sequence shown here is derived from an EMBL/GenBank/DDBJ whole genome shotgun (WGS) entry which is preliminary data.</text>
</comment>
<evidence type="ECO:0000256" key="1">
    <source>
        <dbReference type="ARBA" id="ARBA00008020"/>
    </source>
</evidence>
<dbReference type="EMBL" id="BMCI01000005">
    <property type="protein sequence ID" value="GGC64297.1"/>
    <property type="molecule type" value="Genomic_DNA"/>
</dbReference>
<evidence type="ECO:0000256" key="2">
    <source>
        <dbReference type="ARBA" id="ARBA00022741"/>
    </source>
</evidence>
<dbReference type="AlphaFoldDB" id="A0A830E8T6"/>
<dbReference type="SUPFAM" id="SSF48592">
    <property type="entry name" value="GroEL equatorial domain-like"/>
    <property type="match status" value="1"/>
</dbReference>
<protein>
    <submittedName>
        <fullName evidence="6">Thermosome subunit</fullName>
    </submittedName>
</protein>
<sequence length="560" mass="58437">MAHDTNAETGDWLARDEAARAYVVGATRAVESLLASTYGPQGSTSLVQTVDGQQVPETVVTADAGRLLDAIERGDGFVHPIAALFVDGLDSVRRGLHDGTTTAALLAAGLVDEGARLAETGLHEGTLTVGYAMAANRAGEVLDDLARPISPTDRDRLREVAETSMTTDLSPSRRDAYADVVSTAVAELAGSTEGQWFDTDDVSVRTRAGDGVELVRGHVIRRRPGAHETSEKSRLSFDWTPSVEGVLSDARIAVLERDIDVEATATNFGSGGAAVSLGSAGSVAAYTAARTDAIDDVAASVADLGVDVLVVRAELDDAVKTALESRGVAVVDRAQYPKSDIHRVARATGAQVVGHVSDLDASKLGRAGRVTERRVGDEKWTTIGECEGSVFTVIVGTPTEQGRTAHERLVEDAVETTAIAALDGQVLPGAGAAPLAVARDLRRFAGGVRGKEQLAIEAFADVCESLVQTLARNAGDDPLEVVAAVRTAHADAAADPAPVGLDVTRGEPADAWELGVVEPRRVFSQALDSAVATSEQLSTIDAVVSPGLDLDELDPQIEHD</sequence>
<evidence type="ECO:0000256" key="3">
    <source>
        <dbReference type="ARBA" id="ARBA00022840"/>
    </source>
</evidence>
<evidence type="ECO:0000256" key="5">
    <source>
        <dbReference type="RuleBase" id="RU004187"/>
    </source>
</evidence>
<dbReference type="GO" id="GO:0005524">
    <property type="term" value="F:ATP binding"/>
    <property type="evidence" value="ECO:0007669"/>
    <property type="project" value="UniProtKB-KW"/>
</dbReference>
<accession>A0A830E8T6</accession>
<dbReference type="PRINTS" id="PR00304">
    <property type="entry name" value="TCOMPLEXTCP1"/>
</dbReference>
<keyword evidence="3 5" id="KW-0067">ATP-binding</keyword>
<dbReference type="SUPFAM" id="SSF52029">
    <property type="entry name" value="GroEL apical domain-like"/>
    <property type="match status" value="1"/>
</dbReference>
<keyword evidence="2 5" id="KW-0547">Nucleotide-binding</keyword>
<dbReference type="InterPro" id="IPR027413">
    <property type="entry name" value="GROEL-like_equatorial_sf"/>
</dbReference>
<organism evidence="6 7">
    <name type="scientific">Haloferax sulfurifontis</name>
    <dbReference type="NCBI Taxonomy" id="255616"/>
    <lineage>
        <taxon>Archaea</taxon>
        <taxon>Methanobacteriati</taxon>
        <taxon>Methanobacteriota</taxon>
        <taxon>Stenosarchaea group</taxon>
        <taxon>Halobacteria</taxon>
        <taxon>Halobacteriales</taxon>
        <taxon>Haloferacaceae</taxon>
        <taxon>Haloferax</taxon>
    </lineage>
</organism>
<comment type="similarity">
    <text evidence="1 5">Belongs to the TCP-1 chaperonin family.</text>
</comment>
<reference evidence="6" key="1">
    <citation type="journal article" date="2014" name="Int. J. Syst. Evol. Microbiol.">
        <title>Complete genome sequence of Corynebacterium casei LMG S-19264T (=DSM 44701T), isolated from a smear-ripened cheese.</title>
        <authorList>
            <consortium name="US DOE Joint Genome Institute (JGI-PGF)"/>
            <person name="Walter F."/>
            <person name="Albersmeier A."/>
            <person name="Kalinowski J."/>
            <person name="Ruckert C."/>
        </authorList>
    </citation>
    <scope>NUCLEOTIDE SEQUENCE</scope>
    <source>
        <strain evidence="6">CCM 7217</strain>
    </source>
</reference>
<reference evidence="6" key="2">
    <citation type="submission" date="2020-09" db="EMBL/GenBank/DDBJ databases">
        <authorList>
            <person name="Sun Q."/>
            <person name="Sedlacek I."/>
        </authorList>
    </citation>
    <scope>NUCLEOTIDE SEQUENCE</scope>
    <source>
        <strain evidence="6">CCM 7217</strain>
    </source>
</reference>
<evidence type="ECO:0000256" key="4">
    <source>
        <dbReference type="ARBA" id="ARBA00023186"/>
    </source>
</evidence>
<gene>
    <name evidence="6" type="ORF">GCM10007209_27950</name>
</gene>
<dbReference type="InterPro" id="IPR002423">
    <property type="entry name" value="Cpn60/GroEL/TCP-1"/>
</dbReference>
<dbReference type="Proteomes" id="UP000646833">
    <property type="component" value="Unassembled WGS sequence"/>
</dbReference>
<dbReference type="PANTHER" id="PTHR11353">
    <property type="entry name" value="CHAPERONIN"/>
    <property type="match status" value="1"/>
</dbReference>
<dbReference type="SUPFAM" id="SSF54849">
    <property type="entry name" value="GroEL-intermediate domain like"/>
    <property type="match status" value="1"/>
</dbReference>
<dbReference type="RefSeq" id="WP_188424174.1">
    <property type="nucleotide sequence ID" value="NZ_BMCI01000005.1"/>
</dbReference>
<dbReference type="Gene3D" id="1.10.560.10">
    <property type="entry name" value="GroEL-like equatorial domain"/>
    <property type="match status" value="1"/>
</dbReference>
<proteinExistence type="inferred from homology"/>
<evidence type="ECO:0000313" key="7">
    <source>
        <dbReference type="Proteomes" id="UP000646833"/>
    </source>
</evidence>
<dbReference type="Gene3D" id="3.50.7.10">
    <property type="entry name" value="GroEL"/>
    <property type="match status" value="1"/>
</dbReference>
<evidence type="ECO:0000313" key="6">
    <source>
        <dbReference type="EMBL" id="GGC64297.1"/>
    </source>
</evidence>
<dbReference type="InterPro" id="IPR027410">
    <property type="entry name" value="TCP-1-like_intermed_sf"/>
</dbReference>
<dbReference type="Gene3D" id="3.30.260.10">
    <property type="entry name" value="TCP-1-like chaperonin intermediate domain"/>
    <property type="match status" value="1"/>
</dbReference>
<dbReference type="InterPro" id="IPR017998">
    <property type="entry name" value="Chaperone_TCP-1"/>
</dbReference>
<dbReference type="Pfam" id="PF00118">
    <property type="entry name" value="Cpn60_TCP1"/>
    <property type="match status" value="1"/>
</dbReference>
<dbReference type="GO" id="GO:0140662">
    <property type="term" value="F:ATP-dependent protein folding chaperone"/>
    <property type="evidence" value="ECO:0007669"/>
    <property type="project" value="InterPro"/>
</dbReference>
<dbReference type="InterPro" id="IPR027409">
    <property type="entry name" value="GroEL-like_apical_dom_sf"/>
</dbReference>